<evidence type="ECO:0000256" key="3">
    <source>
        <dbReference type="SAM" id="MobiDB-lite"/>
    </source>
</evidence>
<feature type="domain" description="Glycosyltransferase subfamily 4-like N-terminal" evidence="4">
    <location>
        <begin position="15"/>
        <end position="213"/>
    </location>
</feature>
<dbReference type="EMBL" id="JADLQN010000001">
    <property type="protein sequence ID" value="MBF6353227.1"/>
    <property type="molecule type" value="Genomic_DNA"/>
</dbReference>
<evidence type="ECO:0000256" key="1">
    <source>
        <dbReference type="ARBA" id="ARBA00022676"/>
    </source>
</evidence>
<comment type="caution">
    <text evidence="5">The sequence shown here is derived from an EMBL/GenBank/DDBJ whole genome shotgun (WGS) entry which is preliminary data.</text>
</comment>
<dbReference type="PANTHER" id="PTHR45947">
    <property type="entry name" value="SULFOQUINOVOSYL TRANSFERASE SQD2"/>
    <property type="match status" value="1"/>
</dbReference>
<accession>A0ABS0D414</accession>
<dbReference type="InterPro" id="IPR050194">
    <property type="entry name" value="Glycosyltransferase_grp1"/>
</dbReference>
<dbReference type="PANTHER" id="PTHR45947:SF3">
    <property type="entry name" value="SULFOQUINOVOSYL TRANSFERASE SQD2"/>
    <property type="match status" value="1"/>
</dbReference>
<sequence>MHIALFTDFHPATLGGVQTAMRALTTGLRGQGHRVTVFCPPAPEPGPADADIVLLRPIPLATLAGGLPMVLPTRANRFAIDAAFATRGPVDIVHALTTYGCGILGTRAARRHGVPIVQTLQSRDDTVIEKYAPAPLSAALSMRLLHGWFVPLRGRAVAALPGDGRVARLAWRPLIAQADAADHVTVPTEHFARRLAARGVERPIHVISNGVDDALLDSVLDSDPAPGARRPRSVSSTPGSSRPTSPDRSRAFEHDDDGSAGAVDADRRAPLRVLWCGRLSPEKRPLEAVEVVRRVADCTLDVYGGGRLADEVRAAISASGVGDRVRLHGEVDQAAVLRAMREHDVLLLTSDCDTQGMVLLEAVATGLPVVYCDPELAETISESGGLRAADSSVSALAEALDSLARDRSRLPAMRAALTALVDRSRQSRHLARLVAVYTEAISADSAH</sequence>
<evidence type="ECO:0000313" key="6">
    <source>
        <dbReference type="Proteomes" id="UP000707731"/>
    </source>
</evidence>
<evidence type="ECO:0000256" key="2">
    <source>
        <dbReference type="ARBA" id="ARBA00022679"/>
    </source>
</evidence>
<keyword evidence="1" id="KW-0328">Glycosyltransferase</keyword>
<dbReference type="InterPro" id="IPR028098">
    <property type="entry name" value="Glyco_trans_4-like_N"/>
</dbReference>
<reference evidence="5 6" key="1">
    <citation type="submission" date="2020-10" db="EMBL/GenBank/DDBJ databases">
        <title>Identification of Nocardia species via Next-generation sequencing and recognition of intraspecies genetic diversity.</title>
        <authorList>
            <person name="Li P."/>
            <person name="Li P."/>
            <person name="Lu B."/>
        </authorList>
    </citation>
    <scope>NUCLEOTIDE SEQUENCE [LARGE SCALE GENOMIC DNA]</scope>
    <source>
        <strain evidence="5 6">BJ06-0143</strain>
    </source>
</reference>
<feature type="compositionally biased region" description="Low complexity" evidence="3">
    <location>
        <begin position="233"/>
        <end position="244"/>
    </location>
</feature>
<dbReference type="SUPFAM" id="SSF53756">
    <property type="entry name" value="UDP-Glycosyltransferase/glycogen phosphorylase"/>
    <property type="match status" value="1"/>
</dbReference>
<dbReference type="Proteomes" id="UP000707731">
    <property type="component" value="Unassembled WGS sequence"/>
</dbReference>
<dbReference type="Gene3D" id="3.40.50.2000">
    <property type="entry name" value="Glycogen Phosphorylase B"/>
    <property type="match status" value="2"/>
</dbReference>
<protein>
    <submittedName>
        <fullName evidence="5">Glycosyltransferase</fullName>
    </submittedName>
</protein>
<dbReference type="RefSeq" id="WP_195000166.1">
    <property type="nucleotide sequence ID" value="NZ_JADLQN010000001.1"/>
</dbReference>
<dbReference type="Pfam" id="PF13692">
    <property type="entry name" value="Glyco_trans_1_4"/>
    <property type="match status" value="1"/>
</dbReference>
<evidence type="ECO:0000259" key="4">
    <source>
        <dbReference type="Pfam" id="PF13439"/>
    </source>
</evidence>
<organism evidence="5 6">
    <name type="scientific">Nocardia higoensis</name>
    <dbReference type="NCBI Taxonomy" id="228599"/>
    <lineage>
        <taxon>Bacteria</taxon>
        <taxon>Bacillati</taxon>
        <taxon>Actinomycetota</taxon>
        <taxon>Actinomycetes</taxon>
        <taxon>Mycobacteriales</taxon>
        <taxon>Nocardiaceae</taxon>
        <taxon>Nocardia</taxon>
    </lineage>
</organism>
<dbReference type="Pfam" id="PF13439">
    <property type="entry name" value="Glyco_transf_4"/>
    <property type="match status" value="1"/>
</dbReference>
<evidence type="ECO:0000313" key="5">
    <source>
        <dbReference type="EMBL" id="MBF6353227.1"/>
    </source>
</evidence>
<keyword evidence="6" id="KW-1185">Reference proteome</keyword>
<gene>
    <name evidence="5" type="ORF">IU449_01450</name>
</gene>
<proteinExistence type="predicted"/>
<feature type="region of interest" description="Disordered" evidence="3">
    <location>
        <begin position="218"/>
        <end position="263"/>
    </location>
</feature>
<keyword evidence="2" id="KW-0808">Transferase</keyword>
<name>A0ABS0D414_9NOCA</name>